<evidence type="ECO:0000313" key="1">
    <source>
        <dbReference type="EMBL" id="SHL35084.1"/>
    </source>
</evidence>
<protein>
    <recommendedName>
        <fullName evidence="3">DUF2848 domain-containing protein</fullName>
    </recommendedName>
</protein>
<dbReference type="EMBL" id="FRAP01000025">
    <property type="protein sequence ID" value="SHL35084.1"/>
    <property type="molecule type" value="Genomic_DNA"/>
</dbReference>
<keyword evidence="2" id="KW-1185">Reference proteome</keyword>
<dbReference type="OrthoDB" id="9792678at2"/>
<evidence type="ECO:0000313" key="2">
    <source>
        <dbReference type="Proteomes" id="UP000184363"/>
    </source>
</evidence>
<name>A0A1M6ZXC7_PSETH</name>
<sequence length="242" mass="26619">MTTFTLDVLRTGAGPQRLVTTPQRLYNLGSATVDPNAAVAHQREVADVGVRIAFDVPAPRIYPMSVNSVTTDDRIGVHSGSTSGEVELVLVVHEGEIFLGVGSDHTDRVLEKHSIIWAKQYCPSVLGRQVWRWRDVAPRWSDLVLESTVDGALYQRCGASVFLSPDAIVKVLEERVAALPSSYLVFCGTYTSIENTIRYGTTWTGTLRDTTTGERLDLRYEVVDLLSEIRPGFRVPLVNGGS</sequence>
<dbReference type="AlphaFoldDB" id="A0A1M6ZXC7"/>
<reference evidence="1 2" key="1">
    <citation type="submission" date="2016-11" db="EMBL/GenBank/DDBJ databases">
        <authorList>
            <person name="Jaros S."/>
            <person name="Januszkiewicz K."/>
            <person name="Wedrychowicz H."/>
        </authorList>
    </citation>
    <scope>NUCLEOTIDE SEQUENCE [LARGE SCALE GENOMIC DNA]</scope>
    <source>
        <strain evidence="1 2">DSM 43832</strain>
    </source>
</reference>
<organism evidence="1 2">
    <name type="scientific">Pseudonocardia thermophila</name>
    <dbReference type="NCBI Taxonomy" id="1848"/>
    <lineage>
        <taxon>Bacteria</taxon>
        <taxon>Bacillati</taxon>
        <taxon>Actinomycetota</taxon>
        <taxon>Actinomycetes</taxon>
        <taxon>Pseudonocardiales</taxon>
        <taxon>Pseudonocardiaceae</taxon>
        <taxon>Pseudonocardia</taxon>
    </lineage>
</organism>
<dbReference type="RefSeq" id="WP_073460015.1">
    <property type="nucleotide sequence ID" value="NZ_FRAP01000025.1"/>
</dbReference>
<accession>A0A1M6ZXC7</accession>
<dbReference type="STRING" id="1848.SAMN05443637_12544"/>
<proteinExistence type="predicted"/>
<dbReference type="Proteomes" id="UP000184363">
    <property type="component" value="Unassembled WGS sequence"/>
</dbReference>
<dbReference type="Pfam" id="PF11010">
    <property type="entry name" value="DUF2848"/>
    <property type="match status" value="1"/>
</dbReference>
<gene>
    <name evidence="1" type="ORF">SAMN05443637_12544</name>
</gene>
<dbReference type="InterPro" id="IPR021269">
    <property type="entry name" value="DUF2848"/>
</dbReference>
<evidence type="ECO:0008006" key="3">
    <source>
        <dbReference type="Google" id="ProtNLM"/>
    </source>
</evidence>